<reference evidence="2 3" key="1">
    <citation type="journal article" date="2019" name="Int. J. Syst. Evol. Microbiol.">
        <title>Bifidobacterium jacchi sp. nov., isolated from the faeces of a baby common marmoset (Callithrix jacchus).</title>
        <authorList>
            <person name="Modesto M."/>
            <person name="Watanabe K."/>
            <person name="Arita M."/>
            <person name="Satti M."/>
            <person name="Oki K."/>
            <person name="Sciavilla P."/>
            <person name="Patavino C."/>
            <person name="Camma C."/>
            <person name="Michelini S."/>
            <person name="Sgorbati B."/>
            <person name="Mattarelli P."/>
        </authorList>
    </citation>
    <scope>NUCLEOTIDE SEQUENCE [LARGE SCALE GENOMIC DNA]</scope>
    <source>
        <strain evidence="2 3">MRM 9.3</strain>
    </source>
</reference>
<proteinExistence type="predicted"/>
<dbReference type="OrthoDB" id="10006976at2"/>
<keyword evidence="1" id="KW-0812">Transmembrane</keyword>
<evidence type="ECO:0000256" key="1">
    <source>
        <dbReference type="SAM" id="Phobius"/>
    </source>
</evidence>
<keyword evidence="3" id="KW-1185">Reference proteome</keyword>
<evidence type="ECO:0000313" key="2">
    <source>
        <dbReference type="EMBL" id="KAB5607660.1"/>
    </source>
</evidence>
<dbReference type="AlphaFoldDB" id="A0A5N5RL43"/>
<dbReference type="RefSeq" id="WP_151916527.1">
    <property type="nucleotide sequence ID" value="NZ_RQSP01000009.1"/>
</dbReference>
<dbReference type="EMBL" id="RQSP01000009">
    <property type="protein sequence ID" value="KAB5607660.1"/>
    <property type="molecule type" value="Genomic_DNA"/>
</dbReference>
<protein>
    <submittedName>
        <fullName evidence="2">Uncharacterized protein</fullName>
    </submittedName>
</protein>
<keyword evidence="1" id="KW-0472">Membrane</keyword>
<feature type="transmembrane region" description="Helical" evidence="1">
    <location>
        <begin position="15"/>
        <end position="34"/>
    </location>
</feature>
<name>A0A5N5RL43_9BIFI</name>
<dbReference type="Proteomes" id="UP000326336">
    <property type="component" value="Unassembled WGS sequence"/>
</dbReference>
<accession>A0A5N5RL43</accession>
<sequence length="197" mass="22405">MKDSRFFAHAYKGGIRLLIPIVVLLGFVVTAYIVQTATEVTGEGVQNSIYALDRHTTVDELEQAGYRTVKPDNASIISAFFDDVKSSRQSVLRLIESDDGQPIVRVFMFDPYEQGLDIDDHGVRFSDPGQIREWRYDISNRRWLECDARYSRNFDTARDDGTVTVTLTSIPVSIYAPHYMHGTSWDMPNGTLRYPEA</sequence>
<gene>
    <name evidence="2" type="ORF">EHS19_04170</name>
</gene>
<evidence type="ECO:0000313" key="3">
    <source>
        <dbReference type="Proteomes" id="UP000326336"/>
    </source>
</evidence>
<organism evidence="2 3">
    <name type="scientific">Bifidobacterium jacchi</name>
    <dbReference type="NCBI Taxonomy" id="2490545"/>
    <lineage>
        <taxon>Bacteria</taxon>
        <taxon>Bacillati</taxon>
        <taxon>Actinomycetota</taxon>
        <taxon>Actinomycetes</taxon>
        <taxon>Bifidobacteriales</taxon>
        <taxon>Bifidobacteriaceae</taxon>
        <taxon>Bifidobacterium</taxon>
    </lineage>
</organism>
<keyword evidence="1" id="KW-1133">Transmembrane helix</keyword>
<comment type="caution">
    <text evidence="2">The sequence shown here is derived from an EMBL/GenBank/DDBJ whole genome shotgun (WGS) entry which is preliminary data.</text>
</comment>